<organism evidence="1 2">
    <name type="scientific">Rhodoplanes elegans</name>
    <dbReference type="NCBI Taxonomy" id="29408"/>
    <lineage>
        <taxon>Bacteria</taxon>
        <taxon>Pseudomonadati</taxon>
        <taxon>Pseudomonadota</taxon>
        <taxon>Alphaproteobacteria</taxon>
        <taxon>Hyphomicrobiales</taxon>
        <taxon>Nitrobacteraceae</taxon>
        <taxon>Rhodoplanes</taxon>
    </lineage>
</organism>
<evidence type="ECO:0000313" key="1">
    <source>
        <dbReference type="EMBL" id="RAI41991.1"/>
    </source>
</evidence>
<dbReference type="AlphaFoldDB" id="A0A327KUP3"/>
<dbReference type="RefSeq" id="WP_111355258.1">
    <property type="nucleotide sequence ID" value="NZ_NHSK01000074.1"/>
</dbReference>
<protein>
    <submittedName>
        <fullName evidence="1">Uncharacterized protein</fullName>
    </submittedName>
</protein>
<dbReference type="Proteomes" id="UP000248863">
    <property type="component" value="Unassembled WGS sequence"/>
</dbReference>
<sequence>MTSSNRTRVAVCRESTVGTTPNTPRMRTMRITGESLSFTPEYVDSDEVRSDRMLGDPIKVMQASQGGLNFELSYPEDNTPLSEVIRSALFATWTNTPTFDNDGTADSVCTQVTDSTDTFTVASGGAAAVAGHLIRTTGFTNAANNGIFKVGSSTGTTIVVAGTPTLTDEAAPPAAAKIKVVGFQGASGDITATSTGLGSTLLDFTTLGLAVGQWIKIGGTATGDKFATAACNGFARVTAIAAHALTCDNLPSGWTTDSGASKTIKVWFGDQIKNGTTVSSMTIEKGFMGQTTPTYIYNTGMVANTLELTFQSRQKITGSVNFMGMGGGQDTTSLDSSPDAETTNSVMACHANVGRLAENGSTLTDPNWARSFSLNVNNNIEMKDAVDSTSPVGHREGECTVTGNITTYFGSNSLLAKLYAGTATSINVRAAKDSQAIILQVPRATLRSGVPAAGGKNQNVELSSDFQASKDTLTSAHVIIDRIPYYE</sequence>
<dbReference type="InterPro" id="IPR044000">
    <property type="entry name" value="Phage_tube_2"/>
</dbReference>
<keyword evidence="2" id="KW-1185">Reference proteome</keyword>
<dbReference type="OrthoDB" id="8048894at2"/>
<comment type="caution">
    <text evidence="1">The sequence shown here is derived from an EMBL/GenBank/DDBJ whole genome shotgun (WGS) entry which is preliminary data.</text>
</comment>
<reference evidence="1 2" key="1">
    <citation type="submission" date="2017-07" db="EMBL/GenBank/DDBJ databases">
        <title>Draft Genome Sequences of Select Purple Nonsulfur Bacteria.</title>
        <authorList>
            <person name="Lasarre B."/>
            <person name="Mckinlay J.B."/>
        </authorList>
    </citation>
    <scope>NUCLEOTIDE SEQUENCE [LARGE SCALE GENOMIC DNA]</scope>
    <source>
        <strain evidence="1 2">DSM 11907</strain>
    </source>
</reference>
<gene>
    <name evidence="1" type="ORF">CH338_01425</name>
</gene>
<name>A0A327KUP3_9BRAD</name>
<accession>A0A327KUP3</accession>
<dbReference type="EMBL" id="NPEU01000006">
    <property type="protein sequence ID" value="RAI41991.1"/>
    <property type="molecule type" value="Genomic_DNA"/>
</dbReference>
<evidence type="ECO:0000313" key="2">
    <source>
        <dbReference type="Proteomes" id="UP000248863"/>
    </source>
</evidence>
<dbReference type="Pfam" id="PF18906">
    <property type="entry name" value="Phage_tube_2"/>
    <property type="match status" value="2"/>
</dbReference>
<proteinExistence type="predicted"/>